<dbReference type="PANTHER" id="PTHR43580:SF2">
    <property type="entry name" value="CYTOKINE-LIKE NUCLEAR FACTOR N-PAC"/>
    <property type="match status" value="1"/>
</dbReference>
<dbReference type="PANTHER" id="PTHR43580">
    <property type="entry name" value="OXIDOREDUCTASE GLYR1-RELATED"/>
    <property type="match status" value="1"/>
</dbReference>
<gene>
    <name evidence="3" type="ORF">J3U88_12430</name>
</gene>
<dbReference type="SUPFAM" id="SSF51735">
    <property type="entry name" value="NAD(P)-binding Rossmann-fold domains"/>
    <property type="match status" value="1"/>
</dbReference>
<dbReference type="InterPro" id="IPR008927">
    <property type="entry name" value="6-PGluconate_DH-like_C_sf"/>
</dbReference>
<feature type="domain" description="6-phosphogluconate dehydrogenase NADP-binding" evidence="1">
    <location>
        <begin position="3"/>
        <end position="109"/>
    </location>
</feature>
<dbReference type="SUPFAM" id="SSF48179">
    <property type="entry name" value="6-phosphogluconate dehydrogenase C-terminal domain-like"/>
    <property type="match status" value="1"/>
</dbReference>
<dbReference type="InterPro" id="IPR013328">
    <property type="entry name" value="6PGD_dom2"/>
</dbReference>
<evidence type="ECO:0000313" key="4">
    <source>
        <dbReference type="Proteomes" id="UP000664417"/>
    </source>
</evidence>
<dbReference type="InterPro" id="IPR006115">
    <property type="entry name" value="6PGDH_NADP-bd"/>
</dbReference>
<dbReference type="InterPro" id="IPR051265">
    <property type="entry name" value="HIBADH-related_NP60_sf"/>
</dbReference>
<proteinExistence type="predicted"/>
<dbReference type="EMBL" id="JAFREP010000010">
    <property type="protein sequence ID" value="MBO1319270.1"/>
    <property type="molecule type" value="Genomic_DNA"/>
</dbReference>
<evidence type="ECO:0000259" key="1">
    <source>
        <dbReference type="Pfam" id="PF03446"/>
    </source>
</evidence>
<dbReference type="Pfam" id="PF03446">
    <property type="entry name" value="NAD_binding_2"/>
    <property type="match status" value="1"/>
</dbReference>
<dbReference type="GO" id="GO:0050661">
    <property type="term" value="F:NADP binding"/>
    <property type="evidence" value="ECO:0007669"/>
    <property type="project" value="InterPro"/>
</dbReference>
<protein>
    <submittedName>
        <fullName evidence="3">NAD(P)-dependent oxidoreductase</fullName>
    </submittedName>
</protein>
<reference evidence="3" key="1">
    <citation type="submission" date="2021-03" db="EMBL/GenBank/DDBJ databases">
        <authorList>
            <person name="Wang G."/>
        </authorList>
    </citation>
    <scope>NUCLEOTIDE SEQUENCE</scope>
    <source>
        <strain evidence="3">KCTC 12899</strain>
    </source>
</reference>
<dbReference type="GO" id="GO:0051287">
    <property type="term" value="F:NAD binding"/>
    <property type="evidence" value="ECO:0007669"/>
    <property type="project" value="InterPro"/>
</dbReference>
<accession>A0A8J7QJC9</accession>
<dbReference type="AlphaFoldDB" id="A0A8J7QJC9"/>
<dbReference type="RefSeq" id="WP_207859091.1">
    <property type="nucleotide sequence ID" value="NZ_JAFREP010000010.1"/>
</dbReference>
<name>A0A8J7QJC9_9BACT</name>
<dbReference type="Pfam" id="PF14833">
    <property type="entry name" value="NAD_binding_11"/>
    <property type="match status" value="1"/>
</dbReference>
<dbReference type="InterPro" id="IPR036291">
    <property type="entry name" value="NAD(P)-bd_dom_sf"/>
</dbReference>
<organism evidence="3 4">
    <name type="scientific">Acanthopleuribacter pedis</name>
    <dbReference type="NCBI Taxonomy" id="442870"/>
    <lineage>
        <taxon>Bacteria</taxon>
        <taxon>Pseudomonadati</taxon>
        <taxon>Acidobacteriota</taxon>
        <taxon>Holophagae</taxon>
        <taxon>Acanthopleuribacterales</taxon>
        <taxon>Acanthopleuribacteraceae</taxon>
        <taxon>Acanthopleuribacter</taxon>
    </lineage>
</organism>
<keyword evidence="4" id="KW-1185">Reference proteome</keyword>
<evidence type="ECO:0000259" key="2">
    <source>
        <dbReference type="Pfam" id="PF14833"/>
    </source>
</evidence>
<dbReference type="Gene3D" id="3.40.50.720">
    <property type="entry name" value="NAD(P)-binding Rossmann-like Domain"/>
    <property type="match status" value="1"/>
</dbReference>
<dbReference type="InterPro" id="IPR029154">
    <property type="entry name" value="HIBADH-like_NADP-bd"/>
</dbReference>
<feature type="domain" description="3-hydroxyisobutyrate dehydrogenase-like NAD-binding" evidence="2">
    <location>
        <begin position="112"/>
        <end position="231"/>
    </location>
</feature>
<comment type="caution">
    <text evidence="3">The sequence shown here is derived from an EMBL/GenBank/DDBJ whole genome shotgun (WGS) entry which is preliminary data.</text>
</comment>
<sequence length="232" mass="23378">MADCALALSMVGDEQAAARVWLAPGDCALAAMPAGAVVLEVSTTTRAWVHRLAEAAAARGLACADGPVVGSRPQAEAGKLVFLLGGTSEVVARLVPILNPVAGAVFHVGDVGHGMVLKLMVNALFGIQVAALAELQPLAAAGLEPAHAQALLAKIPVTSEAAAAAGQAMINRAFAMMFPIDLVGKDFGCVQTTGEALDAALPRSAATAAVFQQAIRAGYGGDNITGVARLYS</sequence>
<dbReference type="Gene3D" id="1.10.1040.10">
    <property type="entry name" value="N-(1-d-carboxylethyl)-l-norvaline Dehydrogenase, domain 2"/>
    <property type="match status" value="1"/>
</dbReference>
<evidence type="ECO:0000313" key="3">
    <source>
        <dbReference type="EMBL" id="MBO1319270.1"/>
    </source>
</evidence>
<dbReference type="Proteomes" id="UP000664417">
    <property type="component" value="Unassembled WGS sequence"/>
</dbReference>